<dbReference type="CDD" id="cd00201">
    <property type="entry name" value="WW"/>
    <property type="match status" value="2"/>
</dbReference>
<reference evidence="3 4" key="1">
    <citation type="journal article" date="2024" name="Nat. Commun.">
        <title>Phylogenomics reveals the evolutionary origins of lichenization in chlorophyte algae.</title>
        <authorList>
            <person name="Puginier C."/>
            <person name="Libourel C."/>
            <person name="Otte J."/>
            <person name="Skaloud P."/>
            <person name="Haon M."/>
            <person name="Grisel S."/>
            <person name="Petersen M."/>
            <person name="Berrin J.G."/>
            <person name="Delaux P.M."/>
            <person name="Dal Grande F."/>
            <person name="Keller J."/>
        </authorList>
    </citation>
    <scope>NUCLEOTIDE SEQUENCE [LARGE SCALE GENOMIC DNA]</scope>
    <source>
        <strain evidence="3 4">SAG 2036</strain>
    </source>
</reference>
<dbReference type="AlphaFoldDB" id="A0AAW1P0T0"/>
<dbReference type="Pfam" id="PF00397">
    <property type="entry name" value="WW"/>
    <property type="match status" value="2"/>
</dbReference>
<dbReference type="SMART" id="SM00456">
    <property type="entry name" value="WW"/>
    <property type="match status" value="2"/>
</dbReference>
<feature type="compositionally biased region" description="Polar residues" evidence="1">
    <location>
        <begin position="238"/>
        <end position="248"/>
    </location>
</feature>
<feature type="compositionally biased region" description="Polar residues" evidence="1">
    <location>
        <begin position="104"/>
        <end position="113"/>
    </location>
</feature>
<comment type="caution">
    <text evidence="3">The sequence shown here is derived from an EMBL/GenBank/DDBJ whole genome shotgun (WGS) entry which is preliminary data.</text>
</comment>
<accession>A0AAW1P0T0</accession>
<evidence type="ECO:0000256" key="1">
    <source>
        <dbReference type="SAM" id="MobiDB-lite"/>
    </source>
</evidence>
<dbReference type="InterPro" id="IPR036020">
    <property type="entry name" value="WW_dom_sf"/>
</dbReference>
<dbReference type="InterPro" id="IPR001202">
    <property type="entry name" value="WW_dom"/>
</dbReference>
<dbReference type="SUPFAM" id="SSF51045">
    <property type="entry name" value="WW domain"/>
    <property type="match status" value="2"/>
</dbReference>
<dbReference type="PROSITE" id="PS01159">
    <property type="entry name" value="WW_DOMAIN_1"/>
    <property type="match status" value="1"/>
</dbReference>
<organism evidence="3 4">
    <name type="scientific">Symbiochloris irregularis</name>
    <dbReference type="NCBI Taxonomy" id="706552"/>
    <lineage>
        <taxon>Eukaryota</taxon>
        <taxon>Viridiplantae</taxon>
        <taxon>Chlorophyta</taxon>
        <taxon>core chlorophytes</taxon>
        <taxon>Trebouxiophyceae</taxon>
        <taxon>Trebouxiales</taxon>
        <taxon>Trebouxiaceae</taxon>
        <taxon>Symbiochloris</taxon>
    </lineage>
</organism>
<feature type="region of interest" description="Disordered" evidence="1">
    <location>
        <begin position="384"/>
        <end position="485"/>
    </location>
</feature>
<feature type="compositionally biased region" description="Basic and acidic residues" evidence="1">
    <location>
        <begin position="44"/>
        <end position="59"/>
    </location>
</feature>
<feature type="domain" description="WW" evidence="2">
    <location>
        <begin position="217"/>
        <end position="251"/>
    </location>
</feature>
<dbReference type="Proteomes" id="UP001465755">
    <property type="component" value="Unassembled WGS sequence"/>
</dbReference>
<name>A0AAW1P0T0_9CHLO</name>
<evidence type="ECO:0000313" key="3">
    <source>
        <dbReference type="EMBL" id="KAK9800844.1"/>
    </source>
</evidence>
<protein>
    <recommendedName>
        <fullName evidence="2">WW domain-containing protein</fullName>
    </recommendedName>
</protein>
<evidence type="ECO:0000313" key="4">
    <source>
        <dbReference type="Proteomes" id="UP001465755"/>
    </source>
</evidence>
<dbReference type="Gene3D" id="2.20.70.10">
    <property type="match status" value="2"/>
</dbReference>
<dbReference type="PROSITE" id="PS50020">
    <property type="entry name" value="WW_DOMAIN_2"/>
    <property type="match status" value="2"/>
</dbReference>
<gene>
    <name evidence="3" type="ORF">WJX73_008066</name>
</gene>
<feature type="region of interest" description="Disordered" evidence="1">
    <location>
        <begin position="1"/>
        <end position="221"/>
    </location>
</feature>
<feature type="region of interest" description="Disordered" evidence="1">
    <location>
        <begin position="234"/>
        <end position="291"/>
    </location>
</feature>
<dbReference type="Gene3D" id="3.40.30.10">
    <property type="entry name" value="Glutaredoxin"/>
    <property type="match status" value="1"/>
</dbReference>
<feature type="compositionally biased region" description="Pro residues" evidence="1">
    <location>
        <begin position="127"/>
        <end position="147"/>
    </location>
</feature>
<feature type="compositionally biased region" description="Low complexity" evidence="1">
    <location>
        <begin position="249"/>
        <end position="264"/>
    </location>
</feature>
<feature type="compositionally biased region" description="Low complexity" evidence="1">
    <location>
        <begin position="161"/>
        <end position="179"/>
    </location>
</feature>
<keyword evidence="4" id="KW-1185">Reference proteome</keyword>
<feature type="domain" description="WW" evidence="2">
    <location>
        <begin position="284"/>
        <end position="318"/>
    </location>
</feature>
<sequence length="485" mass="51110">MRPGPQALQVEQEESARSVLSAQGGLKRQREEAEAVASTPAVSFKDKLLAMEAAHRSKQQEQQQDGPQKVAGDWQHYQSPSQVLQAAKAAKHSHGPGPPPIATQGPSHTQATDQGGGFGSPLGQSPRGPPANPLASLPGPPERPSQPRPSYSAKPVMHVHAAPAEAEAEEPAAPGTAPEEASKKTAKLPAKLLARLAKRGIVQPEEQPASTGTAQQNGLLPGWLEAFDPTYRHPYWYNPSTGQRSWQKPQAAPPQQQQQQPAAAEAGRLPPPQTRPGAGAGAVQALPDGWSEGRDAASGAVYYYNTSTGATQWTRPEGKPKFKDAFVPSAQFAGAQEGYHFKMGPQGLGYYREADIAAAAAAVATVVSSSNREVETIAAPALPKAPLRPSAEGSLSRREAVAKMQALRNANRRGGKDEIDPMDPSSYSDAPQGGWVSGLEGFQPRAADTTASGPLFQQRPYPSPGSVLRGNQKAMSEDTAGPAPR</sequence>
<feature type="compositionally biased region" description="Polar residues" evidence="1">
    <location>
        <begin position="208"/>
        <end position="218"/>
    </location>
</feature>
<proteinExistence type="predicted"/>
<dbReference type="EMBL" id="JALJOQ010000079">
    <property type="protein sequence ID" value="KAK9800844.1"/>
    <property type="molecule type" value="Genomic_DNA"/>
</dbReference>
<evidence type="ECO:0000259" key="2">
    <source>
        <dbReference type="PROSITE" id="PS50020"/>
    </source>
</evidence>